<evidence type="ECO:0000259" key="2">
    <source>
        <dbReference type="Pfam" id="PF00535"/>
    </source>
</evidence>
<evidence type="ECO:0000313" key="4">
    <source>
        <dbReference type="Proteomes" id="UP001320148"/>
    </source>
</evidence>
<keyword evidence="4" id="KW-1185">Reference proteome</keyword>
<proteinExistence type="inferred from homology"/>
<name>A0ABN6FBI7_9BACT</name>
<dbReference type="PANTHER" id="PTHR43630:SF2">
    <property type="entry name" value="GLYCOSYLTRANSFERASE"/>
    <property type="match status" value="1"/>
</dbReference>
<gene>
    <name evidence="3" type="ORF">DSLASN_49570</name>
</gene>
<dbReference type="Gene3D" id="3.90.550.10">
    <property type="entry name" value="Spore Coat Polysaccharide Biosynthesis Protein SpsA, Chain A"/>
    <property type="match status" value="1"/>
</dbReference>
<comment type="similarity">
    <text evidence="1">Belongs to the glycosyltransferase 2 family. WaaE/KdtX subfamily.</text>
</comment>
<dbReference type="EMBL" id="AP024488">
    <property type="protein sequence ID" value="BCS99325.1"/>
    <property type="molecule type" value="Genomic_DNA"/>
</dbReference>
<evidence type="ECO:0000256" key="1">
    <source>
        <dbReference type="ARBA" id="ARBA00038494"/>
    </source>
</evidence>
<dbReference type="SUPFAM" id="SSF53448">
    <property type="entry name" value="Nucleotide-diphospho-sugar transferases"/>
    <property type="match status" value="1"/>
</dbReference>
<dbReference type="Proteomes" id="UP001320148">
    <property type="component" value="Chromosome"/>
</dbReference>
<organism evidence="3 4">
    <name type="scientific">Desulfoluna limicola</name>
    <dbReference type="NCBI Taxonomy" id="2810562"/>
    <lineage>
        <taxon>Bacteria</taxon>
        <taxon>Pseudomonadati</taxon>
        <taxon>Thermodesulfobacteriota</taxon>
        <taxon>Desulfobacteria</taxon>
        <taxon>Desulfobacterales</taxon>
        <taxon>Desulfolunaceae</taxon>
        <taxon>Desulfoluna</taxon>
    </lineage>
</organism>
<dbReference type="Pfam" id="PF00535">
    <property type="entry name" value="Glycos_transf_2"/>
    <property type="match status" value="1"/>
</dbReference>
<dbReference type="RefSeq" id="WP_236890665.1">
    <property type="nucleotide sequence ID" value="NZ_AP024488.1"/>
</dbReference>
<feature type="domain" description="Glycosyltransferase 2-like" evidence="2">
    <location>
        <begin position="6"/>
        <end position="121"/>
    </location>
</feature>
<reference evidence="3 4" key="1">
    <citation type="submission" date="2021-02" db="EMBL/GenBank/DDBJ databases">
        <title>Complete genome of Desulfoluna sp. strain ASN36.</title>
        <authorList>
            <person name="Takahashi A."/>
            <person name="Kojima H."/>
            <person name="Fukui M."/>
        </authorList>
    </citation>
    <scope>NUCLEOTIDE SEQUENCE [LARGE SCALE GENOMIC DNA]</scope>
    <source>
        <strain evidence="3 4">ASN36</strain>
    </source>
</reference>
<dbReference type="InterPro" id="IPR029044">
    <property type="entry name" value="Nucleotide-diphossugar_trans"/>
</dbReference>
<accession>A0ABN6FBI7</accession>
<evidence type="ECO:0000313" key="3">
    <source>
        <dbReference type="EMBL" id="BCS99325.1"/>
    </source>
</evidence>
<dbReference type="InterPro" id="IPR001173">
    <property type="entry name" value="Glyco_trans_2-like"/>
</dbReference>
<sequence>MKHAVSAVIITKNEEHNLGRCLASLGWVDEIVVVDSGSTDATMTIARSYGAKVLETPWLGFGKTKQLAVDSASNDWVLSIDADEEITETLRRGIESKLVNPGKQGYRIARRSYYLDRPIRFSGWRSDAPLRLFNRKHGRFNEKIVHESVEMASKPGLIKVHMLHYTFPSISTHLAKIDSYSALGARQLLEKGKKVNLALACLRGVVKFNKMYFLKLGFLDGKEGFVLAVISSFGVTLKYLRLWELIHKGPHDE</sequence>
<keyword evidence="3" id="KW-0808">Transferase</keyword>
<dbReference type="PANTHER" id="PTHR43630">
    <property type="entry name" value="POLY-BETA-1,6-N-ACETYL-D-GLUCOSAMINE SYNTHASE"/>
    <property type="match status" value="1"/>
</dbReference>
<protein>
    <submittedName>
        <fullName evidence="3">Glycosyl transferase</fullName>
    </submittedName>
</protein>
<dbReference type="CDD" id="cd02511">
    <property type="entry name" value="Beta4Glucosyltransferase"/>
    <property type="match status" value="1"/>
</dbReference>
<dbReference type="GO" id="GO:0016740">
    <property type="term" value="F:transferase activity"/>
    <property type="evidence" value="ECO:0007669"/>
    <property type="project" value="UniProtKB-KW"/>
</dbReference>